<protein>
    <submittedName>
        <fullName evidence="3">Kinase-like protein</fullName>
    </submittedName>
</protein>
<dbReference type="GO" id="GO:0003723">
    <property type="term" value="F:RNA binding"/>
    <property type="evidence" value="ECO:0007669"/>
    <property type="project" value="UniProtKB-UniRule"/>
</dbReference>
<dbReference type="PROSITE" id="PS50084">
    <property type="entry name" value="KH_TYPE_1"/>
    <property type="match status" value="1"/>
</dbReference>
<evidence type="ECO:0000313" key="3">
    <source>
        <dbReference type="EMBL" id="KZS95637.1"/>
    </source>
</evidence>
<gene>
    <name evidence="3" type="ORF">SISNIDRAFT_408502</name>
</gene>
<dbReference type="CDD" id="cd00105">
    <property type="entry name" value="KH-I"/>
    <property type="match status" value="1"/>
</dbReference>
<dbReference type="PROSITE" id="PS00108">
    <property type="entry name" value="PROTEIN_KINASE_ST"/>
    <property type="match status" value="1"/>
</dbReference>
<keyword evidence="1" id="KW-0694">RNA-binding</keyword>
<dbReference type="InterPro" id="IPR011009">
    <property type="entry name" value="Kinase-like_dom_sf"/>
</dbReference>
<dbReference type="Gene3D" id="1.10.510.10">
    <property type="entry name" value="Transferase(Phosphotransferase) domain 1"/>
    <property type="match status" value="1"/>
</dbReference>
<dbReference type="InterPro" id="IPR008271">
    <property type="entry name" value="Ser/Thr_kinase_AS"/>
</dbReference>
<organism evidence="3 4">
    <name type="scientific">Sistotremastrum niveocremeum HHB9708</name>
    <dbReference type="NCBI Taxonomy" id="1314777"/>
    <lineage>
        <taxon>Eukaryota</taxon>
        <taxon>Fungi</taxon>
        <taxon>Dikarya</taxon>
        <taxon>Basidiomycota</taxon>
        <taxon>Agaricomycotina</taxon>
        <taxon>Agaricomycetes</taxon>
        <taxon>Sistotremastrales</taxon>
        <taxon>Sistotremastraceae</taxon>
        <taxon>Sertulicium</taxon>
        <taxon>Sertulicium niveocremeum</taxon>
    </lineage>
</organism>
<dbReference type="InterPro" id="IPR051681">
    <property type="entry name" value="Ser/Thr_Kinases-Pseudokinases"/>
</dbReference>
<dbReference type="GO" id="GO:0004674">
    <property type="term" value="F:protein serine/threonine kinase activity"/>
    <property type="evidence" value="ECO:0007669"/>
    <property type="project" value="TreeGrafter"/>
</dbReference>
<keyword evidence="3" id="KW-0418">Kinase</keyword>
<accession>A0A164X4Y0</accession>
<name>A0A164X4Y0_9AGAM</name>
<proteinExistence type="predicted"/>
<dbReference type="Gene3D" id="3.30.1370.10">
    <property type="entry name" value="K Homology domain, type 1"/>
    <property type="match status" value="1"/>
</dbReference>
<dbReference type="InterPro" id="IPR000719">
    <property type="entry name" value="Prot_kinase_dom"/>
</dbReference>
<evidence type="ECO:0000313" key="4">
    <source>
        <dbReference type="Proteomes" id="UP000076722"/>
    </source>
</evidence>
<dbReference type="PROSITE" id="PS50011">
    <property type="entry name" value="PROTEIN_KINASE_DOM"/>
    <property type="match status" value="1"/>
</dbReference>
<dbReference type="Pfam" id="PF00013">
    <property type="entry name" value="KH_1"/>
    <property type="match status" value="1"/>
</dbReference>
<keyword evidence="3" id="KW-0808">Transferase</keyword>
<evidence type="ECO:0000259" key="2">
    <source>
        <dbReference type="PROSITE" id="PS50011"/>
    </source>
</evidence>
<dbReference type="AlphaFoldDB" id="A0A164X4Y0"/>
<dbReference type="InterPro" id="IPR004088">
    <property type="entry name" value="KH_dom_type_1"/>
</dbReference>
<dbReference type="Proteomes" id="UP000076722">
    <property type="component" value="Unassembled WGS sequence"/>
</dbReference>
<dbReference type="EMBL" id="KV419401">
    <property type="protein sequence ID" value="KZS95637.1"/>
    <property type="molecule type" value="Genomic_DNA"/>
</dbReference>
<dbReference type="PANTHER" id="PTHR44329">
    <property type="entry name" value="SERINE/THREONINE-PROTEIN KINASE TNNI3K-RELATED"/>
    <property type="match status" value="1"/>
</dbReference>
<dbReference type="SMART" id="SM00322">
    <property type="entry name" value="KH"/>
    <property type="match status" value="1"/>
</dbReference>
<keyword evidence="4" id="KW-1185">Reference proteome</keyword>
<dbReference type="SUPFAM" id="SSF56112">
    <property type="entry name" value="Protein kinase-like (PK-like)"/>
    <property type="match status" value="1"/>
</dbReference>
<dbReference type="InterPro" id="IPR036612">
    <property type="entry name" value="KH_dom_type_1_sf"/>
</dbReference>
<evidence type="ECO:0000256" key="1">
    <source>
        <dbReference type="PROSITE-ProRule" id="PRU00117"/>
    </source>
</evidence>
<feature type="domain" description="Protein kinase" evidence="2">
    <location>
        <begin position="1"/>
        <end position="282"/>
    </location>
</feature>
<sequence length="391" mass="44533">MEWLHHANGGFSNIYKTPPLFPEDKSWVLKVPRCTEKSRDTKATQKVSKLRFPVELKPLNWAQAIEEFILWRQLKHENILPFLGVCEYNGIWGGVSPWMTQGDLCKYLVDNPEVDRLPLIIGIISAVKYLHVSVPHCIHRDIKPNNILIGDDGTPLLGDFGLSSVKYDYTKNITTATAGGTIMYMPPEWLLDTNTSATMSSDVYSLSVTIAEVLTGKAPYHQQQAHPIILAHRNISPFEKPFPLLKLTARDDDVKEFWRLMERCWNREAQQRPHVSDLYSWFTKLQETTSSGERVQGKVGYEAVTMVLFSNVSQKRCIFIPKKNCGYLIGRNGSRVKHLQAKYKVQIRLGSNSDGDTREAEITGSPRNVALSIDQIEQVSDQFSPKSWHLY</sequence>
<dbReference type="GO" id="GO:0005524">
    <property type="term" value="F:ATP binding"/>
    <property type="evidence" value="ECO:0007669"/>
    <property type="project" value="InterPro"/>
</dbReference>
<dbReference type="STRING" id="1314777.A0A164X4Y0"/>
<dbReference type="SMART" id="SM00220">
    <property type="entry name" value="S_TKc"/>
    <property type="match status" value="1"/>
</dbReference>
<dbReference type="SUPFAM" id="SSF54791">
    <property type="entry name" value="Eukaryotic type KH-domain (KH-domain type I)"/>
    <property type="match status" value="1"/>
</dbReference>
<dbReference type="InterPro" id="IPR004087">
    <property type="entry name" value="KH_dom"/>
</dbReference>
<dbReference type="Pfam" id="PF00069">
    <property type="entry name" value="Pkinase"/>
    <property type="match status" value="1"/>
</dbReference>
<reference evidence="3 4" key="1">
    <citation type="journal article" date="2016" name="Mol. Biol. Evol.">
        <title>Comparative Genomics of Early-Diverging Mushroom-Forming Fungi Provides Insights into the Origins of Lignocellulose Decay Capabilities.</title>
        <authorList>
            <person name="Nagy L.G."/>
            <person name="Riley R."/>
            <person name="Tritt A."/>
            <person name="Adam C."/>
            <person name="Daum C."/>
            <person name="Floudas D."/>
            <person name="Sun H."/>
            <person name="Yadav J.S."/>
            <person name="Pangilinan J."/>
            <person name="Larsson K.H."/>
            <person name="Matsuura K."/>
            <person name="Barry K."/>
            <person name="Labutti K."/>
            <person name="Kuo R."/>
            <person name="Ohm R.A."/>
            <person name="Bhattacharya S.S."/>
            <person name="Shirouzu T."/>
            <person name="Yoshinaga Y."/>
            <person name="Martin F.M."/>
            <person name="Grigoriev I.V."/>
            <person name="Hibbett D.S."/>
        </authorList>
    </citation>
    <scope>NUCLEOTIDE SEQUENCE [LARGE SCALE GENOMIC DNA]</scope>
    <source>
        <strain evidence="3 4">HHB9708</strain>
    </source>
</reference>